<dbReference type="Gene3D" id="3.30.70.100">
    <property type="match status" value="2"/>
</dbReference>
<dbReference type="InterPro" id="IPR051557">
    <property type="entry name" value="NipSnap_domain"/>
</dbReference>
<dbReference type="SUPFAM" id="SSF54909">
    <property type="entry name" value="Dimeric alpha+beta barrel"/>
    <property type="match status" value="2"/>
</dbReference>
<dbReference type="PANTHER" id="PTHR21017:SF17">
    <property type="entry name" value="PROTEIN NIPSNAP"/>
    <property type="match status" value="1"/>
</dbReference>
<dbReference type="Proteomes" id="UP000464674">
    <property type="component" value="Chromosome"/>
</dbReference>
<feature type="domain" description="NIPSNAP" evidence="2">
    <location>
        <begin position="3"/>
        <end position="66"/>
    </location>
</feature>
<feature type="domain" description="NIPSNAP" evidence="2">
    <location>
        <begin position="106"/>
        <end position="201"/>
    </location>
</feature>
<comment type="similarity">
    <text evidence="1">Belongs to the NipSnap family.</text>
</comment>
<evidence type="ECO:0000313" key="3">
    <source>
        <dbReference type="EMBL" id="QHC35999.1"/>
    </source>
</evidence>
<dbReference type="AlphaFoldDB" id="A0A857FR60"/>
<dbReference type="InterPro" id="IPR011008">
    <property type="entry name" value="Dimeric_a/b-barrel"/>
</dbReference>
<dbReference type="InterPro" id="IPR012577">
    <property type="entry name" value="NIPSNAP"/>
</dbReference>
<protein>
    <submittedName>
        <fullName evidence="3">NIPSNAP family protein</fullName>
    </submittedName>
</protein>
<evidence type="ECO:0000256" key="1">
    <source>
        <dbReference type="ARBA" id="ARBA00005291"/>
    </source>
</evidence>
<organism evidence="3 4">
    <name type="scientific">Komagataeibacter xylinus</name>
    <name type="common">Gluconacetobacter xylinus</name>
    <dbReference type="NCBI Taxonomy" id="28448"/>
    <lineage>
        <taxon>Bacteria</taxon>
        <taxon>Pseudomonadati</taxon>
        <taxon>Pseudomonadota</taxon>
        <taxon>Alphaproteobacteria</taxon>
        <taxon>Acetobacterales</taxon>
        <taxon>Acetobacteraceae</taxon>
        <taxon>Komagataeibacter</taxon>
    </lineage>
</organism>
<dbReference type="PANTHER" id="PTHR21017">
    <property type="entry name" value="NIPSNAP-RELATED"/>
    <property type="match status" value="1"/>
</dbReference>
<evidence type="ECO:0000259" key="2">
    <source>
        <dbReference type="Pfam" id="PF07978"/>
    </source>
</evidence>
<sequence>MLYELVTLSVLPARRLSVLDQLERAHHSGAHGFLGCWTSEIGQLNRIVILRAFADAATWLAARQSRIAATTPLGVNADDLHAVSCTTGLGFPFLPVVTPGAYGRVYELRSYRIRPGSMAAMVKGFEQALPARLRVSPLLLAMHELDGEGRFIHIWPYASLEERGRIRAQVVRDGIWPPKSNAAALTYDMRNEILLPAVFSPLQ</sequence>
<dbReference type="OrthoDB" id="4124121at2"/>
<reference evidence="3 4" key="1">
    <citation type="journal article" date="2020" name="Carbohydr. Polym.">
        <title>Characterization and optimization of production of bacterial cellulose from strain CGMCC 17276 based on whole-genome analysis.</title>
        <authorList>
            <person name="Lu T."/>
            <person name="Gao H."/>
            <person name="Liao B."/>
            <person name="Wu J."/>
            <person name="Zhang W."/>
            <person name="Huang J."/>
            <person name="Liu M."/>
            <person name="Huang J."/>
            <person name="Chang Z."/>
            <person name="Jin M."/>
            <person name="Yi Z."/>
            <person name="Jiang D."/>
        </authorList>
    </citation>
    <scope>NUCLEOTIDE SEQUENCE [LARGE SCALE GENOMIC DNA]</scope>
    <source>
        <strain evidence="3 4">CGMCC 17276</strain>
    </source>
</reference>
<proteinExistence type="inferred from homology"/>
<name>A0A857FR60_KOMXY</name>
<evidence type="ECO:0000313" key="4">
    <source>
        <dbReference type="Proteomes" id="UP000464674"/>
    </source>
</evidence>
<dbReference type="RefSeq" id="WP_159262376.1">
    <property type="nucleotide sequence ID" value="NZ_CP041348.1"/>
</dbReference>
<dbReference type="Pfam" id="PF07978">
    <property type="entry name" value="NIPSNAP"/>
    <property type="match status" value="2"/>
</dbReference>
<accession>A0A857FR60</accession>
<gene>
    <name evidence="3" type="ORF">FMA36_11325</name>
</gene>
<dbReference type="EMBL" id="CP041348">
    <property type="protein sequence ID" value="QHC35999.1"/>
    <property type="molecule type" value="Genomic_DNA"/>
</dbReference>